<keyword evidence="2" id="KW-1185">Reference proteome</keyword>
<accession>A0ABQ2CJV9</accession>
<protein>
    <submittedName>
        <fullName evidence="1">Uncharacterized protein</fullName>
    </submittedName>
</protein>
<gene>
    <name evidence="1" type="ORF">GCM10007175_25150</name>
</gene>
<sequence>MTPDETAPSPEPKRKRAVSRECPVCGSEAWRIAYGMIMPSAREAMPENTEFAGCCIDMEIREYPATGKTEMGIPKWACQNPECRHRWW</sequence>
<dbReference type="RefSeq" id="WP_188730617.1">
    <property type="nucleotide sequence ID" value="NZ_BMKV01000004.1"/>
</dbReference>
<name>A0ABQ2CJV9_9MICC</name>
<dbReference type="Proteomes" id="UP000658754">
    <property type="component" value="Unassembled WGS sequence"/>
</dbReference>
<comment type="caution">
    <text evidence="1">The sequence shown here is derived from an EMBL/GenBank/DDBJ whole genome shotgun (WGS) entry which is preliminary data.</text>
</comment>
<proteinExistence type="predicted"/>
<evidence type="ECO:0000313" key="1">
    <source>
        <dbReference type="EMBL" id="GGI86907.1"/>
    </source>
</evidence>
<organism evidence="1 2">
    <name type="scientific">Pseudarthrobacter scleromae</name>
    <dbReference type="NCBI Taxonomy" id="158897"/>
    <lineage>
        <taxon>Bacteria</taxon>
        <taxon>Bacillati</taxon>
        <taxon>Actinomycetota</taxon>
        <taxon>Actinomycetes</taxon>
        <taxon>Micrococcales</taxon>
        <taxon>Micrococcaceae</taxon>
        <taxon>Pseudarthrobacter</taxon>
    </lineage>
</organism>
<dbReference type="EMBL" id="BMKV01000004">
    <property type="protein sequence ID" value="GGI86907.1"/>
    <property type="molecule type" value="Genomic_DNA"/>
</dbReference>
<reference evidence="2" key="1">
    <citation type="journal article" date="2019" name="Int. J. Syst. Evol. Microbiol.">
        <title>The Global Catalogue of Microorganisms (GCM) 10K type strain sequencing project: providing services to taxonomists for standard genome sequencing and annotation.</title>
        <authorList>
            <consortium name="The Broad Institute Genomics Platform"/>
            <consortium name="The Broad Institute Genome Sequencing Center for Infectious Disease"/>
            <person name="Wu L."/>
            <person name="Ma J."/>
        </authorList>
    </citation>
    <scope>NUCLEOTIDE SEQUENCE [LARGE SCALE GENOMIC DNA]</scope>
    <source>
        <strain evidence="2">CGMCC 1.3601</strain>
    </source>
</reference>
<evidence type="ECO:0000313" key="2">
    <source>
        <dbReference type="Proteomes" id="UP000658754"/>
    </source>
</evidence>